<evidence type="ECO:0000256" key="2">
    <source>
        <dbReference type="SAM" id="MobiDB-lite"/>
    </source>
</evidence>
<feature type="region of interest" description="Disordered" evidence="2">
    <location>
        <begin position="161"/>
        <end position="190"/>
    </location>
</feature>
<evidence type="ECO:0000259" key="3">
    <source>
        <dbReference type="SMART" id="SM01010"/>
    </source>
</evidence>
<dbReference type="InterPro" id="IPR037256">
    <property type="entry name" value="ASC_dom_sf"/>
</dbReference>
<comment type="similarity">
    <text evidence="1">Belongs to the 5'-AMP-activated protein kinase beta subunit family.</text>
</comment>
<feature type="region of interest" description="Disordered" evidence="2">
    <location>
        <begin position="1"/>
        <end position="42"/>
    </location>
</feature>
<dbReference type="Gene3D" id="6.20.250.60">
    <property type="match status" value="1"/>
</dbReference>
<feature type="domain" description="Association with the SNF1 complex (ASC)" evidence="3">
    <location>
        <begin position="169"/>
        <end position="257"/>
    </location>
</feature>
<dbReference type="EMBL" id="HBFB01035267">
    <property type="protein sequence ID" value="CAD8695622.1"/>
    <property type="molecule type" value="Transcribed_RNA"/>
</dbReference>
<evidence type="ECO:0000313" key="4">
    <source>
        <dbReference type="EMBL" id="CAD8695622.1"/>
    </source>
</evidence>
<dbReference type="InterPro" id="IPR043554">
    <property type="entry name" value="KINB"/>
</dbReference>
<dbReference type="PANTHER" id="PTHR46316">
    <property type="entry name" value="SNF1-RELATED PROTEIN KINASE REGULATORY SUBUNIT BETA-1"/>
    <property type="match status" value="1"/>
</dbReference>
<dbReference type="SUPFAM" id="SSF81296">
    <property type="entry name" value="E set domains"/>
    <property type="match status" value="1"/>
</dbReference>
<dbReference type="Gene3D" id="2.60.40.10">
    <property type="entry name" value="Immunoglobulins"/>
    <property type="match status" value="1"/>
</dbReference>
<dbReference type="AlphaFoldDB" id="A0A7S0S6D0"/>
<name>A0A7S0S6D0_9CHLO</name>
<dbReference type="SMART" id="SM01010">
    <property type="entry name" value="AMPKBI"/>
    <property type="match status" value="1"/>
</dbReference>
<dbReference type="PANTHER" id="PTHR46316:SF2">
    <property type="entry name" value="SNF1-RELATED PROTEIN KINASE REGULATORY SUBUNIT BETA-2"/>
    <property type="match status" value="1"/>
</dbReference>
<feature type="compositionally biased region" description="Pro residues" evidence="2">
    <location>
        <begin position="167"/>
        <end position="182"/>
    </location>
</feature>
<dbReference type="SUPFAM" id="SSF160219">
    <property type="entry name" value="AMPKBI-like"/>
    <property type="match status" value="1"/>
</dbReference>
<protein>
    <recommendedName>
        <fullName evidence="3">Association with the SNF1 complex (ASC) domain-containing protein</fullName>
    </recommendedName>
</protein>
<accession>A0A7S0S6D0</accession>
<dbReference type="InterPro" id="IPR014756">
    <property type="entry name" value="Ig_E-set"/>
</dbReference>
<reference evidence="4" key="1">
    <citation type="submission" date="2021-01" db="EMBL/GenBank/DDBJ databases">
        <authorList>
            <person name="Corre E."/>
            <person name="Pelletier E."/>
            <person name="Niang G."/>
            <person name="Scheremetjew M."/>
            <person name="Finn R."/>
            <person name="Kale V."/>
            <person name="Holt S."/>
            <person name="Cochrane G."/>
            <person name="Meng A."/>
            <person name="Brown T."/>
            <person name="Cohen L."/>
        </authorList>
    </citation>
    <scope>NUCLEOTIDE SEQUENCE</scope>
    <source>
        <strain evidence="4">SAG 11-49</strain>
    </source>
</reference>
<dbReference type="CDD" id="cd02859">
    <property type="entry name" value="E_set_AMPKbeta_like_N"/>
    <property type="match status" value="1"/>
</dbReference>
<dbReference type="InterPro" id="IPR032640">
    <property type="entry name" value="AMPK1_CBM"/>
</dbReference>
<evidence type="ECO:0000256" key="1">
    <source>
        <dbReference type="ARBA" id="ARBA00010926"/>
    </source>
</evidence>
<organism evidence="4">
    <name type="scientific">Chlamydomonas leiostraca</name>
    <dbReference type="NCBI Taxonomy" id="1034604"/>
    <lineage>
        <taxon>Eukaryota</taxon>
        <taxon>Viridiplantae</taxon>
        <taxon>Chlorophyta</taxon>
        <taxon>core chlorophytes</taxon>
        <taxon>Chlorophyceae</taxon>
        <taxon>CS clade</taxon>
        <taxon>Chlamydomonadales</taxon>
        <taxon>Chlamydomonadaceae</taxon>
        <taxon>Chlamydomonas</taxon>
    </lineage>
</organism>
<dbReference type="Pfam" id="PF04739">
    <property type="entry name" value="AMPKBI"/>
    <property type="match status" value="1"/>
</dbReference>
<dbReference type="GO" id="GO:0005737">
    <property type="term" value="C:cytoplasm"/>
    <property type="evidence" value="ECO:0007669"/>
    <property type="project" value="UniProtKB-ARBA"/>
</dbReference>
<dbReference type="InterPro" id="IPR013783">
    <property type="entry name" value="Ig-like_fold"/>
</dbReference>
<sequence length="269" mass="29575">MGNTHSAKPGAVPDQDDGHGYRSHSPPLSPGSPLTYSPQIPMEPISKADDMVARTRMEPEFHGLAGWPATPKLVPVVIVWSHGGSHVEVEGSFDNWSSRQLLQRTGKDFTIIKLLPPGVYQYKFIVDGEWKYDPNQPAMFDDMGNVNNVIEVHEYVPENLDSLSGFEPPPSPPSSYASPPPAAEDYAKEPPALPPHLQLTLLNVPPALDAQAVLPRPQHVILNHLYCQRGQNVNALVVGTTHRYKSKYITTVVYKPRSRRRPDAASAGA</sequence>
<gene>
    <name evidence="4" type="ORF">CLEI1391_LOCUS19808</name>
</gene>
<dbReference type="InterPro" id="IPR006828">
    <property type="entry name" value="ASC_dom"/>
</dbReference>
<dbReference type="Pfam" id="PF16561">
    <property type="entry name" value="AMPK1_CBM"/>
    <property type="match status" value="1"/>
</dbReference>
<feature type="compositionally biased region" description="Low complexity" evidence="2">
    <location>
        <begin position="23"/>
        <end position="38"/>
    </location>
</feature>
<proteinExistence type="inferred from homology"/>